<dbReference type="SUPFAM" id="SSF56219">
    <property type="entry name" value="DNase I-like"/>
    <property type="match status" value="1"/>
</dbReference>
<dbReference type="InterPro" id="IPR036691">
    <property type="entry name" value="Endo/exonu/phosph_ase_sf"/>
</dbReference>
<evidence type="ECO:0000256" key="1">
    <source>
        <dbReference type="SAM" id="SignalP"/>
    </source>
</evidence>
<comment type="caution">
    <text evidence="3">The sequence shown here is derived from an EMBL/GenBank/DDBJ whole genome shotgun (WGS) entry which is preliminary data.</text>
</comment>
<organism evidence="3 4">
    <name type="scientific">Polarella glacialis</name>
    <name type="common">Dinoflagellate</name>
    <dbReference type="NCBI Taxonomy" id="89957"/>
    <lineage>
        <taxon>Eukaryota</taxon>
        <taxon>Sar</taxon>
        <taxon>Alveolata</taxon>
        <taxon>Dinophyceae</taxon>
        <taxon>Suessiales</taxon>
        <taxon>Suessiaceae</taxon>
        <taxon>Polarella</taxon>
    </lineage>
</organism>
<protein>
    <recommendedName>
        <fullName evidence="2">Endonuclease/exonuclease/phosphatase domain-containing protein</fullName>
    </recommendedName>
</protein>
<dbReference type="EMBL" id="CAJNNW010016228">
    <property type="protein sequence ID" value="CAE8658750.1"/>
    <property type="molecule type" value="Genomic_DNA"/>
</dbReference>
<dbReference type="InterPro" id="IPR005135">
    <property type="entry name" value="Endo/exonuclease/phosphatase"/>
</dbReference>
<gene>
    <name evidence="3" type="ORF">PGLA2088_LOCUS13546</name>
</gene>
<dbReference type="CDD" id="cd09083">
    <property type="entry name" value="EEP-1"/>
    <property type="match status" value="1"/>
</dbReference>
<reference evidence="3" key="1">
    <citation type="submission" date="2021-02" db="EMBL/GenBank/DDBJ databases">
        <authorList>
            <person name="Dougan E. K."/>
            <person name="Rhodes N."/>
            <person name="Thang M."/>
            <person name="Chan C."/>
        </authorList>
    </citation>
    <scope>NUCLEOTIDE SEQUENCE</scope>
</reference>
<evidence type="ECO:0000259" key="2">
    <source>
        <dbReference type="Pfam" id="PF03372"/>
    </source>
</evidence>
<dbReference type="GO" id="GO:0003824">
    <property type="term" value="F:catalytic activity"/>
    <property type="evidence" value="ECO:0007669"/>
    <property type="project" value="InterPro"/>
</dbReference>
<dbReference type="Pfam" id="PF03372">
    <property type="entry name" value="Exo_endo_phos"/>
    <property type="match status" value="1"/>
</dbReference>
<dbReference type="Gene3D" id="3.60.10.10">
    <property type="entry name" value="Endonuclease/exonuclease/phosphatase"/>
    <property type="match status" value="1"/>
</dbReference>
<evidence type="ECO:0000313" key="4">
    <source>
        <dbReference type="Proteomes" id="UP000626109"/>
    </source>
</evidence>
<feature type="signal peptide" evidence="1">
    <location>
        <begin position="1"/>
        <end position="26"/>
    </location>
</feature>
<feature type="domain" description="Endonuclease/exonuclease/phosphatase" evidence="2">
    <location>
        <begin position="73"/>
        <end position="354"/>
    </location>
</feature>
<sequence>MPASRGPTARRWHLVVVMAQIWGWCSQPFRQDGIFGAFMSQFLKPRLSPQRAVASSHSSPDAGVVLATLSVVTLNLRYDEAQDRAIGQGWLQRQGLVARLLASSADHGQGLQPCDVVGTQEGLAHQLRGLDAALAEVGTGEESAYSRVGRGRNWLGGGEHCAIYYRRNALKLLEEGTFSLSEKPECMGRRDWGAACPRIGTYARLGLPGGQGTLLVINTHLDHVSEEARYRGAELLAAKATELEMKDPLGSPPLLGTLVLGDFNCAQRCGPEGLPGRVFEVFQKAGFWSASDVAEGMVPSRSFHAWGGKAVCDMCSSREHAHIDWVLWRGKGLRPTRFEVVTAEGDSGVLPSDHFPVYAQFQLIPPR</sequence>
<evidence type="ECO:0000313" key="3">
    <source>
        <dbReference type="EMBL" id="CAE8658750.1"/>
    </source>
</evidence>
<name>A0A813IVC2_POLGL</name>
<feature type="chain" id="PRO_5032706885" description="Endonuclease/exonuclease/phosphatase domain-containing protein" evidence="1">
    <location>
        <begin position="27"/>
        <end position="367"/>
    </location>
</feature>
<accession>A0A813IVC2</accession>
<proteinExistence type="predicted"/>
<dbReference type="Proteomes" id="UP000626109">
    <property type="component" value="Unassembled WGS sequence"/>
</dbReference>
<keyword evidence="1" id="KW-0732">Signal</keyword>
<dbReference type="AlphaFoldDB" id="A0A813IVC2"/>